<dbReference type="InterPro" id="IPR036291">
    <property type="entry name" value="NAD(P)-bd_dom_sf"/>
</dbReference>
<proteinExistence type="predicted"/>
<dbReference type="Proteomes" id="UP001597391">
    <property type="component" value="Unassembled WGS sequence"/>
</dbReference>
<keyword evidence="3" id="KW-1185">Reference proteome</keyword>
<dbReference type="InterPro" id="IPR001509">
    <property type="entry name" value="Epimerase_deHydtase"/>
</dbReference>
<comment type="caution">
    <text evidence="2">The sequence shown here is derived from an EMBL/GenBank/DDBJ whole genome shotgun (WGS) entry which is preliminary data.</text>
</comment>
<evidence type="ECO:0000259" key="1">
    <source>
        <dbReference type="Pfam" id="PF01370"/>
    </source>
</evidence>
<evidence type="ECO:0000313" key="3">
    <source>
        <dbReference type="Proteomes" id="UP001597391"/>
    </source>
</evidence>
<feature type="domain" description="NAD-dependent epimerase/dehydratase" evidence="1">
    <location>
        <begin position="3"/>
        <end position="86"/>
    </location>
</feature>
<accession>A0ABW5XF14</accession>
<gene>
    <name evidence="2" type="ORF">ACFSYH_07760</name>
</gene>
<dbReference type="RefSeq" id="WP_377466318.1">
    <property type="nucleotide sequence ID" value="NZ_JBHUOP010000003.1"/>
</dbReference>
<evidence type="ECO:0000313" key="2">
    <source>
        <dbReference type="EMBL" id="MFD2840468.1"/>
    </source>
</evidence>
<organism evidence="2 3">
    <name type="scientific">Populibacterium corticicola</name>
    <dbReference type="NCBI Taxonomy" id="1812826"/>
    <lineage>
        <taxon>Bacteria</taxon>
        <taxon>Bacillati</taxon>
        <taxon>Actinomycetota</taxon>
        <taxon>Actinomycetes</taxon>
        <taxon>Micrococcales</taxon>
        <taxon>Jonesiaceae</taxon>
        <taxon>Populibacterium</taxon>
    </lineage>
</organism>
<name>A0ABW5XF14_9MICO</name>
<protein>
    <submittedName>
        <fullName evidence="2">NAD-dependent epimerase/dehydratase family protein</fullName>
    </submittedName>
</protein>
<dbReference type="SUPFAM" id="SSF51735">
    <property type="entry name" value="NAD(P)-binding Rossmann-fold domains"/>
    <property type="match status" value="1"/>
</dbReference>
<sequence>MKILLLGARGAVGTVIRRELEQAGHEVDAASRQATGDLGVDLRGDLEPLARIAAHYDAVVNASGVERADIAQMTTSTPLIDISASGAYLEELHARATGPIVLGAGLVPGLSTVLAAGLESLPGDELDVCVMLGSGEQHGPAAVEWTAGLVGAELYRPPEGRSVMNLRGGLRSVGPDGRVRRYLRADFPDHVLLNAVPGRSHGEGGGLRVRSYLTLSSSALTWALAVIGRLPALRGLLKIAPHAGNSNWHVVVHNRRTDERLQAEGVGQSEATGRLAALATIRAVDTALQLPATMADIVSLDDVRSVLA</sequence>
<dbReference type="Gene3D" id="3.40.50.720">
    <property type="entry name" value="NAD(P)-binding Rossmann-like Domain"/>
    <property type="match status" value="1"/>
</dbReference>
<dbReference type="EMBL" id="JBHUOP010000003">
    <property type="protein sequence ID" value="MFD2840468.1"/>
    <property type="molecule type" value="Genomic_DNA"/>
</dbReference>
<dbReference type="Pfam" id="PF01370">
    <property type="entry name" value="Epimerase"/>
    <property type="match status" value="1"/>
</dbReference>
<reference evidence="3" key="1">
    <citation type="journal article" date="2019" name="Int. J. Syst. Evol. Microbiol.">
        <title>The Global Catalogue of Microorganisms (GCM) 10K type strain sequencing project: providing services to taxonomists for standard genome sequencing and annotation.</title>
        <authorList>
            <consortium name="The Broad Institute Genomics Platform"/>
            <consortium name="The Broad Institute Genome Sequencing Center for Infectious Disease"/>
            <person name="Wu L."/>
            <person name="Ma J."/>
        </authorList>
    </citation>
    <scope>NUCLEOTIDE SEQUENCE [LARGE SCALE GENOMIC DNA]</scope>
    <source>
        <strain evidence="3">KCTC 33576</strain>
    </source>
</reference>